<evidence type="ECO:0000313" key="2">
    <source>
        <dbReference type="EMBL" id="SVD07262.1"/>
    </source>
</evidence>
<name>A0A382SCI2_9ZZZZ</name>
<feature type="region of interest" description="Disordered" evidence="1">
    <location>
        <begin position="49"/>
        <end position="70"/>
    </location>
</feature>
<evidence type="ECO:0000256" key="1">
    <source>
        <dbReference type="SAM" id="MobiDB-lite"/>
    </source>
</evidence>
<feature type="compositionally biased region" description="Basic residues" evidence="1">
    <location>
        <begin position="61"/>
        <end position="70"/>
    </location>
</feature>
<gene>
    <name evidence="2" type="ORF">METZ01_LOCUS360116</name>
</gene>
<sequence length="70" mass="8199">MVDRTLAKPILYFNNSAPDRPEVKGVQVVVSLEFSQYHTIKWNRVNTTMPRVTYGPSRNRYAGHQKKRNH</sequence>
<reference evidence="2" key="1">
    <citation type="submission" date="2018-05" db="EMBL/GenBank/DDBJ databases">
        <authorList>
            <person name="Lanie J.A."/>
            <person name="Ng W.-L."/>
            <person name="Kazmierczak K.M."/>
            <person name="Andrzejewski T.M."/>
            <person name="Davidsen T.M."/>
            <person name="Wayne K.J."/>
            <person name="Tettelin H."/>
            <person name="Glass J.I."/>
            <person name="Rusch D."/>
            <person name="Podicherti R."/>
            <person name="Tsui H.-C.T."/>
            <person name="Winkler M.E."/>
        </authorList>
    </citation>
    <scope>NUCLEOTIDE SEQUENCE</scope>
</reference>
<accession>A0A382SCI2</accession>
<proteinExistence type="predicted"/>
<protein>
    <submittedName>
        <fullName evidence="2">Uncharacterized protein</fullName>
    </submittedName>
</protein>
<dbReference type="AlphaFoldDB" id="A0A382SCI2"/>
<organism evidence="2">
    <name type="scientific">marine metagenome</name>
    <dbReference type="NCBI Taxonomy" id="408172"/>
    <lineage>
        <taxon>unclassified sequences</taxon>
        <taxon>metagenomes</taxon>
        <taxon>ecological metagenomes</taxon>
    </lineage>
</organism>
<dbReference type="EMBL" id="UINC01127862">
    <property type="protein sequence ID" value="SVD07262.1"/>
    <property type="molecule type" value="Genomic_DNA"/>
</dbReference>